<organism evidence="1 2">
    <name type="scientific">Trifolium medium</name>
    <dbReference type="NCBI Taxonomy" id="97028"/>
    <lineage>
        <taxon>Eukaryota</taxon>
        <taxon>Viridiplantae</taxon>
        <taxon>Streptophyta</taxon>
        <taxon>Embryophyta</taxon>
        <taxon>Tracheophyta</taxon>
        <taxon>Spermatophyta</taxon>
        <taxon>Magnoliopsida</taxon>
        <taxon>eudicotyledons</taxon>
        <taxon>Gunneridae</taxon>
        <taxon>Pentapetalae</taxon>
        <taxon>rosids</taxon>
        <taxon>fabids</taxon>
        <taxon>Fabales</taxon>
        <taxon>Fabaceae</taxon>
        <taxon>Papilionoideae</taxon>
        <taxon>50 kb inversion clade</taxon>
        <taxon>NPAAA clade</taxon>
        <taxon>Hologalegina</taxon>
        <taxon>IRL clade</taxon>
        <taxon>Trifolieae</taxon>
        <taxon>Trifolium</taxon>
    </lineage>
</organism>
<protein>
    <submittedName>
        <fullName evidence="1">Uncharacterized protein</fullName>
    </submittedName>
</protein>
<sequence length="20" mass="2086">MFAAAVILLAEVEPPPMDTA</sequence>
<dbReference type="Proteomes" id="UP000265520">
    <property type="component" value="Unassembled WGS sequence"/>
</dbReference>
<keyword evidence="2" id="KW-1185">Reference proteome</keyword>
<accession>A0A392SWQ6</accession>
<evidence type="ECO:0000313" key="2">
    <source>
        <dbReference type="Proteomes" id="UP000265520"/>
    </source>
</evidence>
<feature type="non-terminal residue" evidence="1">
    <location>
        <position position="20"/>
    </location>
</feature>
<dbReference type="EMBL" id="LXQA010460438">
    <property type="protein sequence ID" value="MCI53253.1"/>
    <property type="molecule type" value="Genomic_DNA"/>
</dbReference>
<reference evidence="1 2" key="1">
    <citation type="journal article" date="2018" name="Front. Plant Sci.">
        <title>Red Clover (Trifolium pratense) and Zigzag Clover (T. medium) - A Picture of Genomic Similarities and Differences.</title>
        <authorList>
            <person name="Dluhosova J."/>
            <person name="Istvanek J."/>
            <person name="Nedelnik J."/>
            <person name="Repkova J."/>
        </authorList>
    </citation>
    <scope>NUCLEOTIDE SEQUENCE [LARGE SCALE GENOMIC DNA]</scope>
    <source>
        <strain evidence="2">cv. 10/8</strain>
        <tissue evidence="1">Leaf</tissue>
    </source>
</reference>
<evidence type="ECO:0000313" key="1">
    <source>
        <dbReference type="EMBL" id="MCI53253.1"/>
    </source>
</evidence>
<dbReference type="AlphaFoldDB" id="A0A392SWQ6"/>
<proteinExistence type="predicted"/>
<name>A0A392SWQ6_9FABA</name>
<comment type="caution">
    <text evidence="1">The sequence shown here is derived from an EMBL/GenBank/DDBJ whole genome shotgun (WGS) entry which is preliminary data.</text>
</comment>